<keyword evidence="8" id="KW-0325">Glycoprotein</keyword>
<keyword evidence="3" id="KW-0202">Cytokine</keyword>
<dbReference type="OMA" id="WLVNPEQ"/>
<reference evidence="12" key="2">
    <citation type="submission" date="2020-05" db="UniProtKB">
        <authorList>
            <consortium name="EnsemblMetazoa"/>
        </authorList>
    </citation>
    <scope>IDENTIFICATION</scope>
    <source>
        <strain evidence="12">Indian</strain>
    </source>
</reference>
<keyword evidence="5" id="KW-0732">Signal</keyword>
<dbReference type="CDD" id="cd13761">
    <property type="entry name" value="TGF_beta_BMP5_like"/>
    <property type="match status" value="1"/>
</dbReference>
<organism evidence="12 13">
    <name type="scientific">Anopheles stephensi</name>
    <name type="common">Indo-Pakistan malaria mosquito</name>
    <dbReference type="NCBI Taxonomy" id="30069"/>
    <lineage>
        <taxon>Eukaryota</taxon>
        <taxon>Metazoa</taxon>
        <taxon>Ecdysozoa</taxon>
        <taxon>Arthropoda</taxon>
        <taxon>Hexapoda</taxon>
        <taxon>Insecta</taxon>
        <taxon>Pterygota</taxon>
        <taxon>Neoptera</taxon>
        <taxon>Endopterygota</taxon>
        <taxon>Diptera</taxon>
        <taxon>Nematocera</taxon>
        <taxon>Culicoidea</taxon>
        <taxon>Culicidae</taxon>
        <taxon>Anophelinae</taxon>
        <taxon>Anopheles</taxon>
    </lineage>
</organism>
<feature type="region of interest" description="Disordered" evidence="10">
    <location>
        <begin position="292"/>
        <end position="321"/>
    </location>
</feature>
<evidence type="ECO:0000256" key="10">
    <source>
        <dbReference type="SAM" id="MobiDB-lite"/>
    </source>
</evidence>
<dbReference type="InterPro" id="IPR001111">
    <property type="entry name" value="TGF-b_propeptide"/>
</dbReference>
<dbReference type="EnsemblMetazoa" id="ASTEI05120-RA">
    <property type="protein sequence ID" value="ASTEI05120-PA"/>
    <property type="gene ID" value="ASTEI05120"/>
</dbReference>
<evidence type="ECO:0000256" key="1">
    <source>
        <dbReference type="ARBA" id="ARBA00004613"/>
    </source>
</evidence>
<evidence type="ECO:0000313" key="12">
    <source>
        <dbReference type="EnsemblMetazoa" id="ASTEI05120-PA"/>
    </source>
</evidence>
<name>A0A182Y9I4_ANOST</name>
<dbReference type="Proteomes" id="UP000076408">
    <property type="component" value="Unassembled WGS sequence"/>
</dbReference>
<evidence type="ECO:0000256" key="6">
    <source>
        <dbReference type="ARBA" id="ARBA00023030"/>
    </source>
</evidence>
<evidence type="ECO:0000256" key="4">
    <source>
        <dbReference type="ARBA" id="ARBA00022525"/>
    </source>
</evidence>
<evidence type="ECO:0000256" key="3">
    <source>
        <dbReference type="ARBA" id="ARBA00022514"/>
    </source>
</evidence>
<dbReference type="PANTHER" id="PTHR11848">
    <property type="entry name" value="TGF-BETA FAMILY"/>
    <property type="match status" value="1"/>
</dbReference>
<dbReference type="VEuPathDB" id="VectorBase:ASTE007366"/>
<accession>A0A182Y9I4</accession>
<evidence type="ECO:0000259" key="11">
    <source>
        <dbReference type="PROSITE" id="PS51362"/>
    </source>
</evidence>
<evidence type="ECO:0000256" key="8">
    <source>
        <dbReference type="ARBA" id="ARBA00023180"/>
    </source>
</evidence>
<comment type="similarity">
    <text evidence="2 9">Belongs to the TGF-beta family.</text>
</comment>
<keyword evidence="7" id="KW-1015">Disulfide bond</keyword>
<keyword evidence="6 9" id="KW-0339">Growth factor</keyword>
<dbReference type="Gene3D" id="2.60.120.970">
    <property type="match status" value="1"/>
</dbReference>
<dbReference type="AlphaFoldDB" id="A0A182Y9I4"/>
<dbReference type="PROSITE" id="PS00250">
    <property type="entry name" value="TGF_BETA_1"/>
    <property type="match status" value="1"/>
</dbReference>
<dbReference type="FunFam" id="2.10.90.10:FF:000003">
    <property type="entry name" value="Bone morphogenetic protein 5"/>
    <property type="match status" value="1"/>
</dbReference>
<dbReference type="PROSITE" id="PS51362">
    <property type="entry name" value="TGF_BETA_2"/>
    <property type="match status" value="1"/>
</dbReference>
<sequence length="442" mass="50196">MLKFKLCGSVAVLYVLIGMVHTTGFYIDNGVDQTVREKSVELHERQEIEHEILELLGLPDRPNKQHVHPSLRKSAPQFLLNIYHKFTEEFNGGHTRRKRYADGSNLFTIADERAIGESDVIMSFLNKANRHLPKIRHHRGGHRLWFDTSEIGAGGDNNNQLLYASLRMYKNRTTERPWDAIVRGRQIVVRASLIGGYDAVKDGHRLEYIGEQSVPYNYEGWVELNATQAMQRWIVDRVANKGIFVEVYYAESPRKDILPHEVGLILSNRFGRYQPFLVGYCKGPELVKPTASITGGSLGGGRTKRSTRRGNKGGTGGKRSERVRNPFLERFGAASERQKSCQIQTLYVSFRDLNWQDWIIAPDGFGAFFCFGECNFPLNSHMNATNHALIQTLVHLMHPTRVPKPCCAPTKLNPISVLYHIDDANINLKKYKNMVVKSCGCL</sequence>
<feature type="compositionally biased region" description="Basic residues" evidence="10">
    <location>
        <begin position="302"/>
        <end position="311"/>
    </location>
</feature>
<dbReference type="GO" id="GO:0032502">
    <property type="term" value="P:developmental process"/>
    <property type="evidence" value="ECO:0007669"/>
    <property type="project" value="UniProtKB-ARBA"/>
</dbReference>
<evidence type="ECO:0000256" key="7">
    <source>
        <dbReference type="ARBA" id="ARBA00023157"/>
    </source>
</evidence>
<dbReference type="GO" id="GO:0008083">
    <property type="term" value="F:growth factor activity"/>
    <property type="evidence" value="ECO:0007669"/>
    <property type="project" value="UniProtKB-KW"/>
</dbReference>
<protein>
    <recommendedName>
        <fullName evidence="11">TGF-beta family profile domain-containing protein</fullName>
    </recommendedName>
</protein>
<dbReference type="InterPro" id="IPR029034">
    <property type="entry name" value="Cystine-knot_cytokine"/>
</dbReference>
<dbReference type="PANTHER" id="PTHR11848:SF310">
    <property type="entry name" value="PROTEIN 60A-RELATED"/>
    <property type="match status" value="1"/>
</dbReference>
<dbReference type="VEuPathDB" id="VectorBase:ASTEI20_034421"/>
<dbReference type="SUPFAM" id="SSF57501">
    <property type="entry name" value="Cystine-knot cytokines"/>
    <property type="match status" value="1"/>
</dbReference>
<dbReference type="InterPro" id="IPR017948">
    <property type="entry name" value="TGFb_CS"/>
</dbReference>
<proteinExistence type="inferred from homology"/>
<dbReference type="SMART" id="SM00204">
    <property type="entry name" value="TGFB"/>
    <property type="match status" value="1"/>
</dbReference>
<dbReference type="Gene3D" id="2.10.90.10">
    <property type="entry name" value="Cystine-knot cytokines"/>
    <property type="match status" value="1"/>
</dbReference>
<dbReference type="Pfam" id="PF00019">
    <property type="entry name" value="TGF_beta"/>
    <property type="match status" value="1"/>
</dbReference>
<evidence type="ECO:0000256" key="2">
    <source>
        <dbReference type="ARBA" id="ARBA00006656"/>
    </source>
</evidence>
<evidence type="ECO:0000256" key="9">
    <source>
        <dbReference type="RuleBase" id="RU000354"/>
    </source>
</evidence>
<keyword evidence="13" id="KW-1185">Reference proteome</keyword>
<feature type="domain" description="TGF-beta family profile" evidence="11">
    <location>
        <begin position="319"/>
        <end position="442"/>
    </location>
</feature>
<comment type="subcellular location">
    <subcellularLocation>
        <location evidence="1">Secreted</location>
    </subcellularLocation>
</comment>
<dbReference type="InterPro" id="IPR015615">
    <property type="entry name" value="TGF-beta-rel"/>
</dbReference>
<dbReference type="InterPro" id="IPR001839">
    <property type="entry name" value="TGF-b_C"/>
</dbReference>
<dbReference type="GO" id="GO:0005615">
    <property type="term" value="C:extracellular space"/>
    <property type="evidence" value="ECO:0007669"/>
    <property type="project" value="UniProtKB-KW"/>
</dbReference>
<dbReference type="GO" id="GO:0005125">
    <property type="term" value="F:cytokine activity"/>
    <property type="evidence" value="ECO:0007669"/>
    <property type="project" value="UniProtKB-KW"/>
</dbReference>
<evidence type="ECO:0000256" key="5">
    <source>
        <dbReference type="ARBA" id="ARBA00022729"/>
    </source>
</evidence>
<dbReference type="VEuPathDB" id="VectorBase:ASTEI05120"/>
<dbReference type="Pfam" id="PF00688">
    <property type="entry name" value="TGFb_propeptide"/>
    <property type="match status" value="1"/>
</dbReference>
<keyword evidence="4" id="KW-0964">Secreted</keyword>
<evidence type="ECO:0000313" key="13">
    <source>
        <dbReference type="Proteomes" id="UP000076408"/>
    </source>
</evidence>
<reference evidence="13" key="1">
    <citation type="journal article" date="2014" name="Genome Biol.">
        <title>Genome analysis of a major urban malaria vector mosquito, Anopheles stephensi.</title>
        <authorList>
            <person name="Jiang X."/>
            <person name="Peery A."/>
            <person name="Hall A.B."/>
            <person name="Sharma A."/>
            <person name="Chen X.G."/>
            <person name="Waterhouse R.M."/>
            <person name="Komissarov A."/>
            <person name="Riehle M.M."/>
            <person name="Shouche Y."/>
            <person name="Sharakhova M.V."/>
            <person name="Lawson D."/>
            <person name="Pakpour N."/>
            <person name="Arensburger P."/>
            <person name="Davidson V.L."/>
            <person name="Eiglmeier K."/>
            <person name="Emrich S."/>
            <person name="George P."/>
            <person name="Kennedy R.C."/>
            <person name="Mane S.P."/>
            <person name="Maslen G."/>
            <person name="Oringanje C."/>
            <person name="Qi Y."/>
            <person name="Settlage R."/>
            <person name="Tojo M."/>
            <person name="Tubio J.M."/>
            <person name="Unger M.F."/>
            <person name="Wang B."/>
            <person name="Vernick K.D."/>
            <person name="Ribeiro J.M."/>
            <person name="James A.A."/>
            <person name="Michel K."/>
            <person name="Riehle M.A."/>
            <person name="Luckhart S."/>
            <person name="Sharakhov I.V."/>
            <person name="Tu Z."/>
        </authorList>
    </citation>
    <scope>NUCLEOTIDE SEQUENCE [LARGE SCALE GENOMIC DNA]</scope>
    <source>
        <strain evidence="13">Indian</strain>
    </source>
</reference>
<dbReference type="STRING" id="30069.A0A182Y9I4"/>